<feature type="domain" description="Acyl-CoA dehydrogenase C-terminal" evidence="4">
    <location>
        <begin position="241"/>
        <end position="370"/>
    </location>
</feature>
<evidence type="ECO:0000313" key="6">
    <source>
        <dbReference type="Proteomes" id="UP000680865"/>
    </source>
</evidence>
<name>A0A919T135_9ACTN</name>
<reference evidence="5" key="1">
    <citation type="submission" date="2021-03" db="EMBL/GenBank/DDBJ databases">
        <title>Whole genome shotgun sequence of Actinoplanes consettensis NBRC 14913.</title>
        <authorList>
            <person name="Komaki H."/>
            <person name="Tamura T."/>
        </authorList>
    </citation>
    <scope>NUCLEOTIDE SEQUENCE</scope>
    <source>
        <strain evidence="5">NBRC 14913</strain>
    </source>
</reference>
<dbReference type="InterPro" id="IPR013786">
    <property type="entry name" value="AcylCoA_DH/ox_N"/>
</dbReference>
<dbReference type="SUPFAM" id="SSF56645">
    <property type="entry name" value="Acyl-CoA dehydrogenase NM domain-like"/>
    <property type="match status" value="1"/>
</dbReference>
<dbReference type="PIRSF" id="PIRSF016578">
    <property type="entry name" value="HsaA"/>
    <property type="match status" value="1"/>
</dbReference>
<dbReference type="PANTHER" id="PTHR48083:SF19">
    <property type="entry name" value="FLAVIN-DEPENDENT MONOOXYGENASE, OXYGENASE SUBUNIT HSAA"/>
    <property type="match status" value="1"/>
</dbReference>
<dbReference type="SUPFAM" id="SSF47203">
    <property type="entry name" value="Acyl-CoA dehydrogenase C-terminal domain-like"/>
    <property type="match status" value="1"/>
</dbReference>
<evidence type="ECO:0000259" key="3">
    <source>
        <dbReference type="Pfam" id="PF02771"/>
    </source>
</evidence>
<proteinExistence type="inferred from homology"/>
<dbReference type="GO" id="GO:0005737">
    <property type="term" value="C:cytoplasm"/>
    <property type="evidence" value="ECO:0007669"/>
    <property type="project" value="TreeGrafter"/>
</dbReference>
<dbReference type="Proteomes" id="UP000680865">
    <property type="component" value="Unassembled WGS sequence"/>
</dbReference>
<dbReference type="GO" id="GO:0050660">
    <property type="term" value="F:flavin adenine dinucleotide binding"/>
    <property type="evidence" value="ECO:0007669"/>
    <property type="project" value="InterPro"/>
</dbReference>
<dbReference type="InterPro" id="IPR046373">
    <property type="entry name" value="Acyl-CoA_Oxase/DH_mid-dom_sf"/>
</dbReference>
<dbReference type="Pfam" id="PF08028">
    <property type="entry name" value="Acyl-CoA_dh_2"/>
    <property type="match status" value="1"/>
</dbReference>
<evidence type="ECO:0000313" key="5">
    <source>
        <dbReference type="EMBL" id="GIM82474.1"/>
    </source>
</evidence>
<dbReference type="InterPro" id="IPR009100">
    <property type="entry name" value="AcylCoA_DH/oxidase_NM_dom_sf"/>
</dbReference>
<comment type="caution">
    <text evidence="5">The sequence shown here is derived from an EMBL/GenBank/DDBJ whole genome shotgun (WGS) entry which is preliminary data.</text>
</comment>
<dbReference type="Gene3D" id="2.40.110.10">
    <property type="entry name" value="Butyryl-CoA Dehydrogenase, subunit A, domain 2"/>
    <property type="match status" value="1"/>
</dbReference>
<dbReference type="RefSeq" id="WP_308161720.1">
    <property type="nucleotide sequence ID" value="NZ_BAAATW010000002.1"/>
</dbReference>
<accession>A0A919T135</accession>
<dbReference type="Pfam" id="PF02771">
    <property type="entry name" value="Acyl-CoA_dh_N"/>
    <property type="match status" value="1"/>
</dbReference>
<dbReference type="InterPro" id="IPR013107">
    <property type="entry name" value="Acyl-CoA_DH_C"/>
</dbReference>
<dbReference type="EMBL" id="BOQP01000051">
    <property type="protein sequence ID" value="GIM82474.1"/>
    <property type="molecule type" value="Genomic_DNA"/>
</dbReference>
<dbReference type="Gene3D" id="1.20.140.10">
    <property type="entry name" value="Butyryl-CoA Dehydrogenase, subunit A, domain 3"/>
    <property type="match status" value="1"/>
</dbReference>
<evidence type="ECO:0000256" key="1">
    <source>
        <dbReference type="ARBA" id="ARBA00023002"/>
    </source>
</evidence>
<dbReference type="GO" id="GO:0003995">
    <property type="term" value="F:acyl-CoA dehydrogenase activity"/>
    <property type="evidence" value="ECO:0007669"/>
    <property type="project" value="TreeGrafter"/>
</dbReference>
<dbReference type="AlphaFoldDB" id="A0A919T135"/>
<evidence type="ECO:0000256" key="2">
    <source>
        <dbReference type="ARBA" id="ARBA00049661"/>
    </source>
</evidence>
<evidence type="ECO:0000259" key="4">
    <source>
        <dbReference type="Pfam" id="PF08028"/>
    </source>
</evidence>
<dbReference type="InterPro" id="IPR037069">
    <property type="entry name" value="AcylCoA_DH/ox_N_sf"/>
</dbReference>
<protein>
    <submittedName>
        <fullName evidence="5">Acyl-CoA dehydrogenase</fullName>
    </submittedName>
</protein>
<organism evidence="5 6">
    <name type="scientific">Winogradskya consettensis</name>
    <dbReference type="NCBI Taxonomy" id="113560"/>
    <lineage>
        <taxon>Bacteria</taxon>
        <taxon>Bacillati</taxon>
        <taxon>Actinomycetota</taxon>
        <taxon>Actinomycetes</taxon>
        <taxon>Micromonosporales</taxon>
        <taxon>Micromonosporaceae</taxon>
        <taxon>Winogradskya</taxon>
    </lineage>
</organism>
<dbReference type="InterPro" id="IPR036250">
    <property type="entry name" value="AcylCo_DH-like_C"/>
</dbReference>
<dbReference type="InterPro" id="IPR050741">
    <property type="entry name" value="Acyl-CoA_dehydrogenase"/>
</dbReference>
<dbReference type="Gene3D" id="1.10.540.10">
    <property type="entry name" value="Acyl-CoA dehydrogenase/oxidase, N-terminal domain"/>
    <property type="match status" value="1"/>
</dbReference>
<gene>
    <name evidence="5" type="ORF">Aco04nite_81700</name>
</gene>
<feature type="domain" description="Acyl-CoA dehydrogenase/oxidase N-terminal" evidence="3">
    <location>
        <begin position="26"/>
        <end position="89"/>
    </location>
</feature>
<comment type="similarity">
    <text evidence="2">Belongs to the HpaH/HsaA monooxygenase family.</text>
</comment>
<dbReference type="PANTHER" id="PTHR48083">
    <property type="entry name" value="MEDIUM-CHAIN SPECIFIC ACYL-COA DEHYDROGENASE, MITOCHONDRIAL-RELATED"/>
    <property type="match status" value="1"/>
</dbReference>
<dbReference type="GO" id="GO:0033539">
    <property type="term" value="P:fatty acid beta-oxidation using acyl-CoA dehydrogenase"/>
    <property type="evidence" value="ECO:0007669"/>
    <property type="project" value="TreeGrafter"/>
</dbReference>
<dbReference type="GO" id="GO:0016712">
    <property type="term" value="F:oxidoreductase activity, acting on paired donors, with incorporation or reduction of molecular oxygen, reduced flavin or flavoprotein as one donor, and incorporation of one atom of oxygen"/>
    <property type="evidence" value="ECO:0007669"/>
    <property type="project" value="TreeGrafter"/>
</dbReference>
<keyword evidence="1" id="KW-0560">Oxidoreductase</keyword>
<keyword evidence="6" id="KW-1185">Reference proteome</keyword>
<sequence>MTHQRPTREQMIERATGIVPLLQKYSTWSEENRRVHDEVIDAMSEVGIFRMRAPARHGGYECDTRTLADVAATLASGDASAAWVASVHWIPTWMASMFPAEVREEVFATEDVRICGTLSPTAMAAPAPGGIVVNGKWSFITGALHSQWQEIIAVLVGPEGDPMPVVALVPMSELHIVDDWHTAGLRGTGSVSTVAQDLFVPDARFLPLGVVMQGRSSRPKGVYGSIYEAPLLPVASASSVGTAVGLARAAYEAFMERVGGRKITYTDYAHQAEAPLTHLQVADAAMKIDEAGFHADRLTATVDAKSAAGADWSIQERARARADMGSAVRLALRAVDVLADASGGTSNLLDVPIQRIRRDVQAVSLHALMHPDTNAELYGRVLCGQPPNSQYV</sequence>